<dbReference type="InterPro" id="IPR002053">
    <property type="entry name" value="Glyco_hydro_25"/>
</dbReference>
<protein>
    <submittedName>
        <fullName evidence="5">Glycoside hydrolase</fullName>
    </submittedName>
</protein>
<comment type="similarity">
    <text evidence="1">Belongs to the glycosyl hydrolase 25 family.</text>
</comment>
<evidence type="ECO:0000313" key="5">
    <source>
        <dbReference type="EMBL" id="MBD3664071.1"/>
    </source>
</evidence>
<dbReference type="GO" id="GO:0009253">
    <property type="term" value="P:peptidoglycan catabolic process"/>
    <property type="evidence" value="ECO:0007669"/>
    <property type="project" value="InterPro"/>
</dbReference>
<keyword evidence="4" id="KW-0732">Signal</keyword>
<comment type="caution">
    <text evidence="5">The sequence shown here is derived from an EMBL/GenBank/DDBJ whole genome shotgun (WGS) entry which is preliminary data.</text>
</comment>
<dbReference type="GO" id="GO:0003796">
    <property type="term" value="F:lysozyme activity"/>
    <property type="evidence" value="ECO:0007669"/>
    <property type="project" value="InterPro"/>
</dbReference>
<dbReference type="PROSITE" id="PS51904">
    <property type="entry name" value="GLYCOSYL_HYDROL_F25_2"/>
    <property type="match status" value="1"/>
</dbReference>
<dbReference type="EMBL" id="JACTAG010000001">
    <property type="protein sequence ID" value="MBD3664071.1"/>
    <property type="molecule type" value="Genomic_DNA"/>
</dbReference>
<dbReference type="PANTHER" id="PTHR34135:SF2">
    <property type="entry name" value="LYSOZYME"/>
    <property type="match status" value="1"/>
</dbReference>
<accession>A0A927D486</accession>
<dbReference type="SUPFAM" id="SSF51445">
    <property type="entry name" value="(Trans)glycosidases"/>
    <property type="match status" value="1"/>
</dbReference>
<dbReference type="GO" id="GO:0016998">
    <property type="term" value="P:cell wall macromolecule catabolic process"/>
    <property type="evidence" value="ECO:0007669"/>
    <property type="project" value="InterPro"/>
</dbReference>
<name>A0A927D486_9RHOB</name>
<sequence>MRRFALLALLALAACGAAPRASAPPAEPGVIFAPRFSDADPVDFSGRAPGNFPVHGIDAARFQKSIDWNTARRNGVNFAFIKATEGGDLLDLEFKNHWRGAARAGVERGAYHFYYFCTSPEVQARWFIRNVPRGNMLPPVLDMEWNPFSPTCATVRPPAAEVRRQMRTWLRIVTDHYGQKPIIYTTPKFYRENDLRRMTGWEFWLRSTAKQVSDVYPGERWTFWQYTATGIVPGILGEVDLNVFAGNRAEWQRWVAARKR</sequence>
<evidence type="ECO:0000313" key="6">
    <source>
        <dbReference type="Proteomes" id="UP000635142"/>
    </source>
</evidence>
<feature type="signal peptide" evidence="4">
    <location>
        <begin position="1"/>
        <end position="23"/>
    </location>
</feature>
<reference evidence="5" key="1">
    <citation type="submission" date="2020-08" db="EMBL/GenBank/DDBJ databases">
        <title>Sulfitobacter aestuariivivens sp. nov., isolated from a tidal flat.</title>
        <authorList>
            <person name="Park S."/>
            <person name="Yoon J.-H."/>
        </authorList>
    </citation>
    <scope>NUCLEOTIDE SEQUENCE</scope>
    <source>
        <strain evidence="5">TSTF-M16</strain>
    </source>
</reference>
<dbReference type="Proteomes" id="UP000635142">
    <property type="component" value="Unassembled WGS sequence"/>
</dbReference>
<dbReference type="InterPro" id="IPR018077">
    <property type="entry name" value="Glyco_hydro_fam25_subgr"/>
</dbReference>
<dbReference type="PROSITE" id="PS51257">
    <property type="entry name" value="PROKAR_LIPOPROTEIN"/>
    <property type="match status" value="1"/>
</dbReference>
<dbReference type="InterPro" id="IPR017853">
    <property type="entry name" value="GH"/>
</dbReference>
<dbReference type="Gene3D" id="3.20.20.80">
    <property type="entry name" value="Glycosidases"/>
    <property type="match status" value="1"/>
</dbReference>
<dbReference type="PANTHER" id="PTHR34135">
    <property type="entry name" value="LYSOZYME"/>
    <property type="match status" value="1"/>
</dbReference>
<evidence type="ECO:0000256" key="3">
    <source>
        <dbReference type="ARBA" id="ARBA00023295"/>
    </source>
</evidence>
<evidence type="ECO:0000256" key="1">
    <source>
        <dbReference type="ARBA" id="ARBA00010646"/>
    </source>
</evidence>
<dbReference type="Pfam" id="PF01183">
    <property type="entry name" value="Glyco_hydro_25"/>
    <property type="match status" value="1"/>
</dbReference>
<keyword evidence="6" id="KW-1185">Reference proteome</keyword>
<keyword evidence="3" id="KW-0326">Glycosidase</keyword>
<gene>
    <name evidence="5" type="ORF">H9Q16_09070</name>
</gene>
<evidence type="ECO:0000256" key="2">
    <source>
        <dbReference type="ARBA" id="ARBA00022801"/>
    </source>
</evidence>
<dbReference type="GO" id="GO:0016052">
    <property type="term" value="P:carbohydrate catabolic process"/>
    <property type="evidence" value="ECO:0007669"/>
    <property type="project" value="TreeGrafter"/>
</dbReference>
<proteinExistence type="inferred from homology"/>
<keyword evidence="2 5" id="KW-0378">Hydrolase</keyword>
<feature type="chain" id="PRO_5037080621" evidence="4">
    <location>
        <begin position="24"/>
        <end position="260"/>
    </location>
</feature>
<organism evidence="5 6">
    <name type="scientific">Sulfitobacter aestuariivivens</name>
    <dbReference type="NCBI Taxonomy" id="2766981"/>
    <lineage>
        <taxon>Bacteria</taxon>
        <taxon>Pseudomonadati</taxon>
        <taxon>Pseudomonadota</taxon>
        <taxon>Alphaproteobacteria</taxon>
        <taxon>Rhodobacterales</taxon>
        <taxon>Roseobacteraceae</taxon>
        <taxon>Sulfitobacter</taxon>
    </lineage>
</organism>
<evidence type="ECO:0000256" key="4">
    <source>
        <dbReference type="SAM" id="SignalP"/>
    </source>
</evidence>
<dbReference type="AlphaFoldDB" id="A0A927D486"/>
<dbReference type="SMART" id="SM00641">
    <property type="entry name" value="Glyco_25"/>
    <property type="match status" value="1"/>
</dbReference>